<feature type="transmembrane region" description="Helical" evidence="18">
    <location>
        <begin position="269"/>
        <end position="298"/>
    </location>
</feature>
<evidence type="ECO:0000256" key="13">
    <source>
        <dbReference type="ARBA" id="ARBA00023027"/>
    </source>
</evidence>
<dbReference type="EMBL" id="MG812382">
    <property type="protein sequence ID" value="AXG21507.1"/>
    <property type="molecule type" value="Genomic_DNA"/>
</dbReference>
<keyword evidence="14 18" id="KW-0830">Ubiquinone</keyword>
<evidence type="ECO:0000256" key="14">
    <source>
        <dbReference type="ARBA" id="ARBA00023075"/>
    </source>
</evidence>
<comment type="similarity">
    <text evidence="3 18">Belongs to the complex I subunit 2 family.</text>
</comment>
<keyword evidence="10 18" id="KW-1278">Translocase</keyword>
<evidence type="ECO:0000256" key="11">
    <source>
        <dbReference type="ARBA" id="ARBA00022982"/>
    </source>
</evidence>
<keyword evidence="16 18" id="KW-0472">Membrane</keyword>
<name>A0A345F0N2_9EUCA</name>
<keyword evidence="7 18" id="KW-0679">Respiratory chain</keyword>
<evidence type="ECO:0000256" key="10">
    <source>
        <dbReference type="ARBA" id="ARBA00022967"/>
    </source>
</evidence>
<evidence type="ECO:0000256" key="17">
    <source>
        <dbReference type="ARBA" id="ARBA00049551"/>
    </source>
</evidence>
<evidence type="ECO:0000256" key="9">
    <source>
        <dbReference type="ARBA" id="ARBA00022792"/>
    </source>
</evidence>
<comment type="subcellular location">
    <subcellularLocation>
        <location evidence="2 18">Mitochondrion inner membrane</location>
        <topology evidence="2 18">Multi-pass membrane protein</topology>
    </subcellularLocation>
</comment>
<evidence type="ECO:0000259" key="19">
    <source>
        <dbReference type="Pfam" id="PF00361"/>
    </source>
</evidence>
<feature type="domain" description="NADH:quinone oxidoreductase/Mrp antiporter transmembrane" evidence="19">
    <location>
        <begin position="85"/>
        <end position="282"/>
    </location>
</feature>
<evidence type="ECO:0000256" key="8">
    <source>
        <dbReference type="ARBA" id="ARBA00022692"/>
    </source>
</evidence>
<sequence length="335" mass="38240">MTQNMLYPSSILFSSTLSMGIILAISSSSWFGAWMGLELNLMSFLALISIKNNQYSSESALKYFLIQTLASLVIMFSALVINTLFEWASMGIMISLFLKSGVAPFHFWFPIVMESLNWSHTTILLTLQKIAPLSLLSHLAKTNEFLFMIFIFISASVGAIGGLNQTSLRKLLAYSSISHMAWMLTAILISEMMWMIYLFTYCLMILTITFLFFYQQSFYLSSLITNKTFSMTMKMVTFMALLSLGGLPPFTGFFIKWMMIQELVITSNFFILLILLISALLTLFFYMRIIFFVLLIYPTTPKWMITKSKMTLILPLISMLHILGIWGPSFFILLA</sequence>
<keyword evidence="15 18" id="KW-0496">Mitochondrion</keyword>
<keyword evidence="8 18" id="KW-0812">Transmembrane</keyword>
<gene>
    <name evidence="20" type="primary">ND2</name>
</gene>
<dbReference type="InterPro" id="IPR003917">
    <property type="entry name" value="NADH_UbQ_OxRdtase_chain2"/>
</dbReference>
<geneLocation type="mitochondrion" evidence="20"/>
<keyword evidence="12 18" id="KW-1133">Transmembrane helix</keyword>
<comment type="function">
    <text evidence="1">Core subunit of the mitochondrial membrane respiratory chain NADH dehydrogenase (Complex I) that is believed to belong to the minimal assembly required for catalysis. Complex I functions in the transfer of electrons from NADH to the respiratory chain. The immediate electron acceptor for the enzyme is believed to be ubiquinone.</text>
</comment>
<dbReference type="EC" id="7.1.1.2" evidence="4 18"/>
<reference evidence="20" key="1">
    <citation type="journal article" date="2018" name="Gene">
        <title>Complete mitochondrial genome of the first deep-sea spongicolid shrimp Spongiocaris panglao (Decapoda: Stenopodidea): Novel gene arrangement and the phylogenetic position and origin of Stenopodidea.</title>
        <authorList>
            <person name="Sun S."/>
            <person name="Sha Z."/>
            <person name="Wang Y."/>
        </authorList>
    </citation>
    <scope>NUCLEOTIDE SEQUENCE</scope>
</reference>
<evidence type="ECO:0000256" key="3">
    <source>
        <dbReference type="ARBA" id="ARBA00007012"/>
    </source>
</evidence>
<feature type="transmembrane region" description="Helical" evidence="18">
    <location>
        <begin position="60"/>
        <end position="81"/>
    </location>
</feature>
<evidence type="ECO:0000256" key="7">
    <source>
        <dbReference type="ARBA" id="ARBA00022660"/>
    </source>
</evidence>
<evidence type="ECO:0000256" key="15">
    <source>
        <dbReference type="ARBA" id="ARBA00023128"/>
    </source>
</evidence>
<evidence type="ECO:0000256" key="5">
    <source>
        <dbReference type="ARBA" id="ARBA00021008"/>
    </source>
</evidence>
<comment type="function">
    <text evidence="18">Core subunit of the mitochondrial membrane respiratory chain NADH dehydrogenase (Complex I) which catalyzes electron transfer from NADH through the respiratory chain, using ubiquinone as an electron acceptor. Essential for the catalytic activity and assembly of complex I.</text>
</comment>
<dbReference type="GO" id="GO:0005743">
    <property type="term" value="C:mitochondrial inner membrane"/>
    <property type="evidence" value="ECO:0007669"/>
    <property type="project" value="UniProtKB-SubCell"/>
</dbReference>
<feature type="transmembrane region" description="Helical" evidence="18">
    <location>
        <begin position="145"/>
        <end position="164"/>
    </location>
</feature>
<dbReference type="RefSeq" id="YP_009502930.1">
    <property type="nucleotide sequence ID" value="NC_038166.1"/>
</dbReference>
<feature type="transmembrane region" description="Helical" evidence="18">
    <location>
        <begin position="87"/>
        <end position="109"/>
    </location>
</feature>
<dbReference type="GO" id="GO:0006120">
    <property type="term" value="P:mitochondrial electron transport, NADH to ubiquinone"/>
    <property type="evidence" value="ECO:0007669"/>
    <property type="project" value="InterPro"/>
</dbReference>
<evidence type="ECO:0000256" key="18">
    <source>
        <dbReference type="RuleBase" id="RU003403"/>
    </source>
</evidence>
<dbReference type="PRINTS" id="PR01436">
    <property type="entry name" value="NADHDHGNASE2"/>
</dbReference>
<evidence type="ECO:0000256" key="12">
    <source>
        <dbReference type="ARBA" id="ARBA00022989"/>
    </source>
</evidence>
<evidence type="ECO:0000256" key="16">
    <source>
        <dbReference type="ARBA" id="ARBA00023136"/>
    </source>
</evidence>
<dbReference type="InterPro" id="IPR001750">
    <property type="entry name" value="ND/Mrp_TM"/>
</dbReference>
<accession>A0A345F0N2</accession>
<keyword evidence="9 18" id="KW-0999">Mitochondrion inner membrane</keyword>
<evidence type="ECO:0000313" key="20">
    <source>
        <dbReference type="EMBL" id="AXG21507.1"/>
    </source>
</evidence>
<feature type="domain" description="NADH:quinone oxidoreductase/Mrp antiporter transmembrane" evidence="19">
    <location>
        <begin position="27"/>
        <end position="82"/>
    </location>
</feature>
<feature type="transmembrane region" description="Helical" evidence="18">
    <location>
        <begin position="195"/>
        <end position="214"/>
    </location>
</feature>
<keyword evidence="11 18" id="KW-0249">Electron transport</keyword>
<evidence type="ECO:0000256" key="6">
    <source>
        <dbReference type="ARBA" id="ARBA00022448"/>
    </source>
</evidence>
<dbReference type="PANTHER" id="PTHR46552">
    <property type="entry name" value="NADH-UBIQUINONE OXIDOREDUCTASE CHAIN 2"/>
    <property type="match status" value="1"/>
</dbReference>
<comment type="catalytic activity">
    <reaction evidence="17 18">
        <text>a ubiquinone + NADH + 5 H(+)(in) = a ubiquinol + NAD(+) + 4 H(+)(out)</text>
        <dbReference type="Rhea" id="RHEA:29091"/>
        <dbReference type="Rhea" id="RHEA-COMP:9565"/>
        <dbReference type="Rhea" id="RHEA-COMP:9566"/>
        <dbReference type="ChEBI" id="CHEBI:15378"/>
        <dbReference type="ChEBI" id="CHEBI:16389"/>
        <dbReference type="ChEBI" id="CHEBI:17976"/>
        <dbReference type="ChEBI" id="CHEBI:57540"/>
        <dbReference type="ChEBI" id="CHEBI:57945"/>
        <dbReference type="EC" id="7.1.1.2"/>
    </reaction>
</comment>
<dbReference type="CTD" id="4536"/>
<feature type="transmembrane region" description="Helical" evidence="18">
    <location>
        <begin position="7"/>
        <end position="25"/>
    </location>
</feature>
<feature type="transmembrane region" description="Helical" evidence="18">
    <location>
        <begin position="310"/>
        <end position="334"/>
    </location>
</feature>
<dbReference type="GeneID" id="37541683"/>
<evidence type="ECO:0000256" key="4">
    <source>
        <dbReference type="ARBA" id="ARBA00012944"/>
    </source>
</evidence>
<feature type="transmembrane region" description="Helical" evidence="18">
    <location>
        <begin position="235"/>
        <end position="257"/>
    </location>
</feature>
<dbReference type="GO" id="GO:0008137">
    <property type="term" value="F:NADH dehydrogenase (ubiquinone) activity"/>
    <property type="evidence" value="ECO:0007669"/>
    <property type="project" value="UniProtKB-EC"/>
</dbReference>
<keyword evidence="6" id="KW-0813">Transport</keyword>
<evidence type="ECO:0000256" key="2">
    <source>
        <dbReference type="ARBA" id="ARBA00004448"/>
    </source>
</evidence>
<evidence type="ECO:0000256" key="1">
    <source>
        <dbReference type="ARBA" id="ARBA00003257"/>
    </source>
</evidence>
<keyword evidence="13 18" id="KW-0520">NAD</keyword>
<dbReference type="InterPro" id="IPR050175">
    <property type="entry name" value="Complex_I_Subunit_2"/>
</dbReference>
<proteinExistence type="inferred from homology"/>
<organism evidence="20">
    <name type="scientific">Spongiocaris panglao</name>
    <dbReference type="NCBI Taxonomy" id="1986577"/>
    <lineage>
        <taxon>Eukaryota</taxon>
        <taxon>Metazoa</taxon>
        <taxon>Ecdysozoa</taxon>
        <taxon>Arthropoda</taxon>
        <taxon>Crustacea</taxon>
        <taxon>Multicrustacea</taxon>
        <taxon>Malacostraca</taxon>
        <taxon>Eumalacostraca</taxon>
        <taxon>Eucarida</taxon>
        <taxon>Decapoda</taxon>
        <taxon>Pleocyemata</taxon>
        <taxon>Stenopodidea</taxon>
        <taxon>Spongicolidae</taxon>
        <taxon>Spongiocaris</taxon>
    </lineage>
</organism>
<feature type="transmembrane region" description="Helical" evidence="18">
    <location>
        <begin position="171"/>
        <end position="189"/>
    </location>
</feature>
<dbReference type="PANTHER" id="PTHR46552:SF1">
    <property type="entry name" value="NADH-UBIQUINONE OXIDOREDUCTASE CHAIN 2"/>
    <property type="match status" value="1"/>
</dbReference>
<protein>
    <recommendedName>
        <fullName evidence="5 18">NADH-ubiquinone oxidoreductase chain 2</fullName>
        <ecNumber evidence="4 18">7.1.1.2</ecNumber>
    </recommendedName>
</protein>
<dbReference type="Pfam" id="PF00361">
    <property type="entry name" value="Proton_antipo_M"/>
    <property type="match status" value="2"/>
</dbReference>
<dbReference type="AlphaFoldDB" id="A0A345F0N2"/>